<dbReference type="EMBL" id="PZAO01000071">
    <property type="protein sequence ID" value="PTG66827.1"/>
    <property type="molecule type" value="Genomic_DNA"/>
</dbReference>
<evidence type="ECO:0000259" key="1">
    <source>
        <dbReference type="Pfam" id="PF09643"/>
    </source>
</evidence>
<dbReference type="SUPFAM" id="SSF159006">
    <property type="entry name" value="YopX-like"/>
    <property type="match status" value="1"/>
</dbReference>
<keyword evidence="3" id="KW-1185">Reference proteome</keyword>
<dbReference type="Proteomes" id="UP000242008">
    <property type="component" value="Unassembled WGS sequence"/>
</dbReference>
<dbReference type="InterPro" id="IPR024059">
    <property type="entry name" value="YopX-like_N"/>
</dbReference>
<gene>
    <name evidence="2" type="ORF">BU676_12375</name>
</gene>
<dbReference type="Gene3D" id="2.60.430.10">
    <property type="entry name" value="YopX-like domain"/>
    <property type="match status" value="1"/>
</dbReference>
<feature type="non-terminal residue" evidence="2">
    <location>
        <position position="98"/>
    </location>
</feature>
<reference evidence="2 3" key="1">
    <citation type="journal article" date="2016" name="Front. Microbiol.">
        <title>Comprehensive Phylogenetic Analysis of Bovine Non-aureus Staphylococci Species Based on Whole-Genome Sequencing.</title>
        <authorList>
            <person name="Naushad S."/>
            <person name="Barkema H.W."/>
            <person name="Luby C."/>
            <person name="Condas L.A."/>
            <person name="Nobrega D.B."/>
            <person name="Carson D.A."/>
            <person name="De Buck J."/>
        </authorList>
    </citation>
    <scope>NUCLEOTIDE SEQUENCE [LARGE SCALE GENOMIC DNA]</scope>
    <source>
        <strain evidence="2 3">SNUC 1363</strain>
    </source>
</reference>
<dbReference type="Gene3D" id="2.30.30.290">
    <property type="entry name" value="YopX-like domains"/>
    <property type="match status" value="1"/>
</dbReference>
<dbReference type="RefSeq" id="WP_107372981.1">
    <property type="nucleotide sequence ID" value="NZ_PZAO01000071.1"/>
</dbReference>
<organism evidence="2 3">
    <name type="scientific">Staphylococcus chromogenes</name>
    <name type="common">Staphylococcus hyicus subsp. chromogenes</name>
    <dbReference type="NCBI Taxonomy" id="46126"/>
    <lineage>
        <taxon>Bacteria</taxon>
        <taxon>Bacillati</taxon>
        <taxon>Bacillota</taxon>
        <taxon>Bacilli</taxon>
        <taxon>Bacillales</taxon>
        <taxon>Staphylococcaceae</taxon>
        <taxon>Staphylococcus</taxon>
    </lineage>
</organism>
<accession>A0ABX5I4W5</accession>
<dbReference type="InterPro" id="IPR023385">
    <property type="entry name" value="YopX-like_C"/>
</dbReference>
<sequence>MIPKFREWDKERKQTDYQQGMSYGQRKDFDMGFTIWFDHMEDLDLVEKDGTINRIVMMSTGLKDLYQTEIYEKDIVRDSYGDLFLVEWLDGSFVLTEY</sequence>
<feature type="domain" description="YopX protein" evidence="1">
    <location>
        <begin position="4"/>
        <end position="97"/>
    </location>
</feature>
<dbReference type="Pfam" id="PF09643">
    <property type="entry name" value="YopX"/>
    <property type="match status" value="1"/>
</dbReference>
<protein>
    <recommendedName>
        <fullName evidence="1">YopX protein domain-containing protein</fullName>
    </recommendedName>
</protein>
<comment type="caution">
    <text evidence="2">The sequence shown here is derived from an EMBL/GenBank/DDBJ whole genome shotgun (WGS) entry which is preliminary data.</text>
</comment>
<evidence type="ECO:0000313" key="3">
    <source>
        <dbReference type="Proteomes" id="UP000242008"/>
    </source>
</evidence>
<name>A0ABX5I4W5_STACR</name>
<proteinExistence type="predicted"/>
<evidence type="ECO:0000313" key="2">
    <source>
        <dbReference type="EMBL" id="PTG66827.1"/>
    </source>
</evidence>
<dbReference type="InterPro" id="IPR019096">
    <property type="entry name" value="YopX_protein"/>
</dbReference>